<dbReference type="PRINTS" id="PR00597">
    <property type="entry name" value="GELSOLIN"/>
</dbReference>
<feature type="non-terminal residue" evidence="5">
    <location>
        <position position="904"/>
    </location>
</feature>
<accession>A0A1Q3DBQ9</accession>
<dbReference type="SUPFAM" id="SSF55753">
    <property type="entry name" value="Actin depolymerizing proteins"/>
    <property type="match status" value="6"/>
</dbReference>
<keyword evidence="2" id="KW-0677">Repeat</keyword>
<dbReference type="STRING" id="3775.A0A1Q3DBQ9"/>
<protein>
    <submittedName>
        <fullName evidence="5">Gelsolin domain-containing protein/VHP domain-containing protein</fullName>
    </submittedName>
</protein>
<comment type="caution">
    <text evidence="5">The sequence shown here is derived from an EMBL/GenBank/DDBJ whole genome shotgun (WGS) entry which is preliminary data.</text>
</comment>
<dbReference type="Pfam" id="PF00626">
    <property type="entry name" value="Gelsolin"/>
    <property type="match status" value="4"/>
</dbReference>
<dbReference type="SMART" id="SM00153">
    <property type="entry name" value="VHP"/>
    <property type="match status" value="1"/>
</dbReference>
<dbReference type="AlphaFoldDB" id="A0A1Q3DBQ9"/>
<dbReference type="InterPro" id="IPR007123">
    <property type="entry name" value="Gelsolin-like_dom"/>
</dbReference>
<keyword evidence="1" id="KW-0117">Actin capping</keyword>
<gene>
    <name evidence="5" type="ORF">CFOL_v3_33313</name>
</gene>
<dbReference type="GO" id="GO:0007015">
    <property type="term" value="P:actin filament organization"/>
    <property type="evidence" value="ECO:0007669"/>
    <property type="project" value="UniProtKB-ARBA"/>
</dbReference>
<dbReference type="CDD" id="cd11290">
    <property type="entry name" value="gelsolin_S1_like"/>
    <property type="match status" value="1"/>
</dbReference>
<dbReference type="CDD" id="cd11289">
    <property type="entry name" value="gelsolin_S2_like"/>
    <property type="match status" value="1"/>
</dbReference>
<dbReference type="PROSITE" id="PS51089">
    <property type="entry name" value="HP"/>
    <property type="match status" value="1"/>
</dbReference>
<dbReference type="GO" id="GO:0051693">
    <property type="term" value="P:actin filament capping"/>
    <property type="evidence" value="ECO:0007669"/>
    <property type="project" value="UniProtKB-KW"/>
</dbReference>
<dbReference type="CDD" id="cd11291">
    <property type="entry name" value="gelsolin_S6_like"/>
    <property type="match status" value="1"/>
</dbReference>
<name>A0A1Q3DBQ9_CEPFO</name>
<dbReference type="CDD" id="cd11288">
    <property type="entry name" value="gelsolin_S5_like"/>
    <property type="match status" value="1"/>
</dbReference>
<evidence type="ECO:0000259" key="4">
    <source>
        <dbReference type="PROSITE" id="PS51089"/>
    </source>
</evidence>
<dbReference type="OrthoDB" id="6375767at2759"/>
<dbReference type="InterPro" id="IPR029006">
    <property type="entry name" value="ADF-H/Gelsolin-like_dom_sf"/>
</dbReference>
<dbReference type="SMART" id="SM00262">
    <property type="entry name" value="GEL"/>
    <property type="match status" value="6"/>
</dbReference>
<feature type="compositionally biased region" description="Low complexity" evidence="3">
    <location>
        <begin position="763"/>
        <end position="776"/>
    </location>
</feature>
<proteinExistence type="predicted"/>
<keyword evidence="6" id="KW-1185">Reference proteome</keyword>
<dbReference type="InterPro" id="IPR003128">
    <property type="entry name" value="Villin_headpiece"/>
</dbReference>
<dbReference type="PANTHER" id="PTHR11977">
    <property type="entry name" value="VILLIN"/>
    <property type="match status" value="1"/>
</dbReference>
<dbReference type="FunCoup" id="A0A1Q3DBQ9">
    <property type="interactions" value="365"/>
</dbReference>
<dbReference type="FunFam" id="3.40.20.10:FF:000001">
    <property type="entry name" value="Gelsolin"/>
    <property type="match status" value="1"/>
</dbReference>
<evidence type="ECO:0000256" key="1">
    <source>
        <dbReference type="ARBA" id="ARBA00022467"/>
    </source>
</evidence>
<dbReference type="InterPro" id="IPR036886">
    <property type="entry name" value="Villin_headpiece_dom_sf"/>
</dbReference>
<dbReference type="CDD" id="cd11293">
    <property type="entry name" value="gelsolin_S4_like"/>
    <property type="match status" value="1"/>
</dbReference>
<dbReference type="InterPro" id="IPR007122">
    <property type="entry name" value="Villin/Gelsolin"/>
</dbReference>
<organism evidence="5 6">
    <name type="scientific">Cephalotus follicularis</name>
    <name type="common">Albany pitcher plant</name>
    <dbReference type="NCBI Taxonomy" id="3775"/>
    <lineage>
        <taxon>Eukaryota</taxon>
        <taxon>Viridiplantae</taxon>
        <taxon>Streptophyta</taxon>
        <taxon>Embryophyta</taxon>
        <taxon>Tracheophyta</taxon>
        <taxon>Spermatophyta</taxon>
        <taxon>Magnoliopsida</taxon>
        <taxon>eudicotyledons</taxon>
        <taxon>Gunneridae</taxon>
        <taxon>Pentapetalae</taxon>
        <taxon>rosids</taxon>
        <taxon>fabids</taxon>
        <taxon>Oxalidales</taxon>
        <taxon>Cephalotaceae</taxon>
        <taxon>Cephalotus</taxon>
    </lineage>
</organism>
<dbReference type="Gene3D" id="1.10.950.10">
    <property type="entry name" value="Villin headpiece domain"/>
    <property type="match status" value="1"/>
</dbReference>
<dbReference type="SUPFAM" id="SSF47050">
    <property type="entry name" value="VHP, Villin headpiece domain"/>
    <property type="match status" value="1"/>
</dbReference>
<dbReference type="EMBL" id="BDDD01005830">
    <property type="protein sequence ID" value="GAV89901.1"/>
    <property type="molecule type" value="Genomic_DNA"/>
</dbReference>
<dbReference type="Gene3D" id="3.40.20.10">
    <property type="entry name" value="Severin"/>
    <property type="match status" value="6"/>
</dbReference>
<feature type="region of interest" description="Disordered" evidence="3">
    <location>
        <begin position="800"/>
        <end position="830"/>
    </location>
</feature>
<dbReference type="CDD" id="cd11292">
    <property type="entry name" value="gelsolin_S3_like"/>
    <property type="match status" value="1"/>
</dbReference>
<reference evidence="6" key="1">
    <citation type="submission" date="2016-04" db="EMBL/GenBank/DDBJ databases">
        <title>Cephalotus genome sequencing.</title>
        <authorList>
            <person name="Fukushima K."/>
            <person name="Hasebe M."/>
            <person name="Fang X."/>
        </authorList>
    </citation>
    <scope>NUCLEOTIDE SEQUENCE [LARGE SCALE GENOMIC DNA]</scope>
    <source>
        <strain evidence="6">cv. St1</strain>
    </source>
</reference>
<feature type="compositionally biased region" description="Polar residues" evidence="3">
    <location>
        <begin position="805"/>
        <end position="830"/>
    </location>
</feature>
<sequence>MMSLAAKDIDSAIDGARAKAGLEIWCIENHQLVPVTKSSHGKFYSGSAYIVLNTILLKDGPPQHDIHYWLGKDANEMDSALASEKALEIDAALGSCTVQYREVQGIETEMFLSYFRPCIIPIEGVYSSQTGDSNVETYKVSLLTCKGDHAVYVKEVPFTRTSLNHNDVFVLDTASKIFLFSGCNSSIQERAKALEVVQYIKENKHNGNCEVATVEDGKFVGDADVGEFWSFFGGYAPIPNDSPYGVQKQSDSPSVKFFWITTQGKLCQSGTDSLNKEMLDTSKCYMLDCDTEIFVWMGRGTSLTERKTTISATEDFLRNHDRSSEAHLTFITEGLETAIFRSYFDSWPQTVEPRLYEEGREKVAAMFKQQGYDVKELPEEDSEPYMNGRGILKVWRVNGDDLFHIPNQEQTKLFSGDCYVLQYTYPEDGRDQHLYYAWLGRESVKEDRVHAISHMNAIAISTKADRVLAQIVEGKEPPLFFLILQILVVFKGGVSTAYKKFITEKGIEDETYDGKRTALFRVQGTGPKNMQAIQVDQVSSSLNSSYYILQNEESVFTWIGNLSLTRDHDLLDRMVEFINPMWQTISVREGSEPDSFWNALGGKAEYPRDKRIKGHTEDPNLFLVTSREGDFKVKEIYNFTQDDLTTEDILVLDCHTEIYLWVGSHSNVGSKQQALSLGLKFLEMDILFEGLSSETPIYVVMEGQEPQFFTRFFEWDSSKANMHGNSFERKLAILKGKTQNLSVPVRNSRKAHSMGSTPDSLRSKSVSSNGRGSSLSPTPNSGFNLRSFNHHLLSSPTPIVKKLFSGSSPNHGSTGSPSTQQSAPSESANVIQRNGSEAGVNSLIYPYERLTVLSTDPVKGIDVTKRETYLSQEEFEDKFGMTKSAFNGLPKWKQNKLKMSIDLF</sequence>
<dbReference type="Proteomes" id="UP000187406">
    <property type="component" value="Unassembled WGS sequence"/>
</dbReference>
<dbReference type="PANTHER" id="PTHR11977:SF25">
    <property type="entry name" value="VILLIN-1"/>
    <property type="match status" value="1"/>
</dbReference>
<dbReference type="InParanoid" id="A0A1Q3DBQ9"/>
<evidence type="ECO:0000313" key="6">
    <source>
        <dbReference type="Proteomes" id="UP000187406"/>
    </source>
</evidence>
<dbReference type="Pfam" id="PF02209">
    <property type="entry name" value="VHP"/>
    <property type="match status" value="1"/>
</dbReference>
<evidence type="ECO:0000313" key="5">
    <source>
        <dbReference type="EMBL" id="GAV89901.1"/>
    </source>
</evidence>
<evidence type="ECO:0000256" key="2">
    <source>
        <dbReference type="ARBA" id="ARBA00022737"/>
    </source>
</evidence>
<feature type="domain" description="HP" evidence="4">
    <location>
        <begin position="839"/>
        <end position="904"/>
    </location>
</feature>
<dbReference type="GO" id="GO:0051015">
    <property type="term" value="F:actin filament binding"/>
    <property type="evidence" value="ECO:0007669"/>
    <property type="project" value="InterPro"/>
</dbReference>
<evidence type="ECO:0000256" key="3">
    <source>
        <dbReference type="SAM" id="MobiDB-lite"/>
    </source>
</evidence>
<feature type="region of interest" description="Disordered" evidence="3">
    <location>
        <begin position="742"/>
        <end position="781"/>
    </location>
</feature>